<dbReference type="CDD" id="cd00077">
    <property type="entry name" value="HDc"/>
    <property type="match status" value="1"/>
</dbReference>
<dbReference type="InterPro" id="IPR037522">
    <property type="entry name" value="HD_GYP_dom"/>
</dbReference>
<dbReference type="InterPro" id="IPR003607">
    <property type="entry name" value="HD/PDEase_dom"/>
</dbReference>
<dbReference type="PANTHER" id="PTHR45228:SF8">
    <property type="entry name" value="TWO-COMPONENT RESPONSE REGULATOR-RELATED"/>
    <property type="match status" value="1"/>
</dbReference>
<proteinExistence type="predicted"/>
<reference evidence="2 3" key="1">
    <citation type="submission" date="2017-08" db="EMBL/GenBank/DDBJ databases">
        <title>Identification and genetic characteristics of simultaneous BTEX- and naphthalene-degrading Paraburkholderia sp. BN5 isolated from petroleum-contaminated soil.</title>
        <authorList>
            <person name="Lee Y."/>
            <person name="Jeon C.O."/>
        </authorList>
    </citation>
    <scope>NUCLEOTIDE SEQUENCE [LARGE SCALE GENOMIC DNA]</scope>
    <source>
        <strain evidence="2 3">BN5</strain>
    </source>
</reference>
<sequence length="231" mass="24610">MNVKYPVVVTLASLTLAGCARYPQAAGHLIRTAFIADCLADLVGRDAIERKRIRLVTPVHDIGKLGIPDKVLLKPGKLNGEERSIIERHSAIGADLLAGSSDPLIQLASQVARHRHERFDGSGYPSGLVGANIPLAARIVAVADAFDAMTEPRVYRTKMTDDDANAVITAGSGTHFDPLVVRMFLAGFSSVQRARAAANKILALENDVAVVTKFFGVARSASSSMSHPSET</sequence>
<gene>
    <name evidence="2" type="ORF">CJU94_00620</name>
</gene>
<dbReference type="PROSITE" id="PS51832">
    <property type="entry name" value="HD_GYP"/>
    <property type="match status" value="1"/>
</dbReference>
<evidence type="ECO:0000313" key="2">
    <source>
        <dbReference type="EMBL" id="ASV96804.1"/>
    </source>
</evidence>
<evidence type="ECO:0000313" key="3">
    <source>
        <dbReference type="Proteomes" id="UP000215158"/>
    </source>
</evidence>
<organism evidence="2 3">
    <name type="scientific">Paraburkholderia aromaticivorans</name>
    <dbReference type="NCBI Taxonomy" id="2026199"/>
    <lineage>
        <taxon>Bacteria</taxon>
        <taxon>Pseudomonadati</taxon>
        <taxon>Pseudomonadota</taxon>
        <taxon>Betaproteobacteria</taxon>
        <taxon>Burkholderiales</taxon>
        <taxon>Burkholderiaceae</taxon>
        <taxon>Paraburkholderia</taxon>
    </lineage>
</organism>
<dbReference type="Proteomes" id="UP000215158">
    <property type="component" value="Chromosome 1"/>
</dbReference>
<feature type="domain" description="HD-GYP" evidence="1">
    <location>
        <begin position="3"/>
        <end position="200"/>
    </location>
</feature>
<dbReference type="GO" id="GO:0008081">
    <property type="term" value="F:phosphoric diester hydrolase activity"/>
    <property type="evidence" value="ECO:0007669"/>
    <property type="project" value="UniProtKB-ARBA"/>
</dbReference>
<dbReference type="AlphaFoldDB" id="A0A248VD80"/>
<dbReference type="OrthoDB" id="9774747at2"/>
<dbReference type="RefSeq" id="WP_095417111.1">
    <property type="nucleotide sequence ID" value="NZ_CP022989.1"/>
</dbReference>
<dbReference type="SMART" id="SM00471">
    <property type="entry name" value="HDc"/>
    <property type="match status" value="1"/>
</dbReference>
<keyword evidence="2" id="KW-0378">Hydrolase</keyword>
<dbReference type="InterPro" id="IPR052020">
    <property type="entry name" value="Cyclic_di-GMP/3'3'-cGAMP_PDE"/>
</dbReference>
<keyword evidence="3" id="KW-1185">Reference proteome</keyword>
<evidence type="ECO:0000259" key="1">
    <source>
        <dbReference type="PROSITE" id="PS51832"/>
    </source>
</evidence>
<dbReference type="Gene3D" id="1.10.3210.10">
    <property type="entry name" value="Hypothetical protein af1432"/>
    <property type="match status" value="1"/>
</dbReference>
<protein>
    <submittedName>
        <fullName evidence="2">Phosphohydrolase</fullName>
    </submittedName>
</protein>
<name>A0A248VD80_9BURK</name>
<dbReference type="EMBL" id="CP022989">
    <property type="protein sequence ID" value="ASV96804.1"/>
    <property type="molecule type" value="Genomic_DNA"/>
</dbReference>
<dbReference type="Pfam" id="PF13487">
    <property type="entry name" value="HD_5"/>
    <property type="match status" value="1"/>
</dbReference>
<dbReference type="KEGG" id="parb:CJU94_00620"/>
<dbReference type="PROSITE" id="PS51257">
    <property type="entry name" value="PROKAR_LIPOPROTEIN"/>
    <property type="match status" value="1"/>
</dbReference>
<dbReference type="SUPFAM" id="SSF109604">
    <property type="entry name" value="HD-domain/PDEase-like"/>
    <property type="match status" value="1"/>
</dbReference>
<accession>A0A248VD80</accession>
<dbReference type="PANTHER" id="PTHR45228">
    <property type="entry name" value="CYCLIC DI-GMP PHOSPHODIESTERASE TM_0186-RELATED"/>
    <property type="match status" value="1"/>
</dbReference>